<name>A0A1G8TS63_9RHOB</name>
<dbReference type="EMBL" id="FNEJ01000032">
    <property type="protein sequence ID" value="SDJ44372.1"/>
    <property type="molecule type" value="Genomic_DNA"/>
</dbReference>
<feature type="region of interest" description="Disordered" evidence="1">
    <location>
        <begin position="316"/>
        <end position="339"/>
    </location>
</feature>
<dbReference type="InterPro" id="IPR014982">
    <property type="entry name" value="GSCFA"/>
</dbReference>
<evidence type="ECO:0000259" key="2">
    <source>
        <dbReference type="Pfam" id="PF08885"/>
    </source>
</evidence>
<evidence type="ECO:0000256" key="1">
    <source>
        <dbReference type="SAM" id="MobiDB-lite"/>
    </source>
</evidence>
<dbReference type="Pfam" id="PF08885">
    <property type="entry name" value="GSCFA"/>
    <property type="match status" value="1"/>
</dbReference>
<protein>
    <submittedName>
        <fullName evidence="3">GSCFA family protein</fullName>
    </submittedName>
</protein>
<proteinExistence type="predicted"/>
<dbReference type="AlphaFoldDB" id="A0A1G8TS63"/>
<keyword evidence="4" id="KW-1185">Reference proteome</keyword>
<gene>
    <name evidence="3" type="ORF">SAMN04487993_10326</name>
</gene>
<reference evidence="3 4" key="1">
    <citation type="submission" date="2016-10" db="EMBL/GenBank/DDBJ databases">
        <authorList>
            <person name="de Groot N.N."/>
        </authorList>
    </citation>
    <scope>NUCLEOTIDE SEQUENCE [LARGE SCALE GENOMIC DNA]</scope>
    <source>
        <strain evidence="3 4">DSM 26424</strain>
    </source>
</reference>
<dbReference type="OrthoDB" id="369216at2"/>
<dbReference type="RefSeq" id="WP_089851783.1">
    <property type="nucleotide sequence ID" value="NZ_FNEJ01000032.1"/>
</dbReference>
<dbReference type="STRING" id="555512.SAMN04487993_10326"/>
<organism evidence="3 4">
    <name type="scientific">Salipiger marinus</name>
    <dbReference type="NCBI Taxonomy" id="555512"/>
    <lineage>
        <taxon>Bacteria</taxon>
        <taxon>Pseudomonadati</taxon>
        <taxon>Pseudomonadota</taxon>
        <taxon>Alphaproteobacteria</taxon>
        <taxon>Rhodobacterales</taxon>
        <taxon>Roseobacteraceae</taxon>
        <taxon>Salipiger</taxon>
    </lineage>
</organism>
<sequence length="359" mass="40287">MNPYSSLEERAFWSPAIAKRNMFDINDLWRPAFKIDGKSMIVTFGSCFAQHFSRALVARNFSWFDAEPAPMGLSEDDAKRFNYGIFSARTGNIYTTSLLLQWTEWAVGEKPVPDEVWEKDGRFYDPFRPRIEPNGFASREEVIESRLLCVEAFRRAITTADTFVFTLGLTESWWNEETGYEYPICPAAIDDSFGRPSDVFINQGYAQISASLRRAIGLMRHLRRGLRFLLTVSPVPLTATNSGNHVLVATMESKSRLRAVAGEVAGSVPRCDYFPSYEIINSPPFQGVFFEANRRNVNHNGVDFVMRTFFEGLSRARQADPAQPATPRPARAAQPAKSSADLVCEEEMLAAFGPVGGKS</sequence>
<feature type="compositionally biased region" description="Low complexity" evidence="1">
    <location>
        <begin position="316"/>
        <end position="336"/>
    </location>
</feature>
<evidence type="ECO:0000313" key="3">
    <source>
        <dbReference type="EMBL" id="SDJ44372.1"/>
    </source>
</evidence>
<feature type="domain" description="GSCFA" evidence="2">
    <location>
        <begin position="41"/>
        <end position="309"/>
    </location>
</feature>
<evidence type="ECO:0000313" key="4">
    <source>
        <dbReference type="Proteomes" id="UP000199093"/>
    </source>
</evidence>
<accession>A0A1G8TS63</accession>
<dbReference type="Proteomes" id="UP000199093">
    <property type="component" value="Unassembled WGS sequence"/>
</dbReference>